<dbReference type="AlphaFoldDB" id="A0AAE1ADI9"/>
<name>A0AAE1ADI9_9GAST</name>
<organism evidence="1 2">
    <name type="scientific">Elysia crispata</name>
    <name type="common">lettuce slug</name>
    <dbReference type="NCBI Taxonomy" id="231223"/>
    <lineage>
        <taxon>Eukaryota</taxon>
        <taxon>Metazoa</taxon>
        <taxon>Spiralia</taxon>
        <taxon>Lophotrochozoa</taxon>
        <taxon>Mollusca</taxon>
        <taxon>Gastropoda</taxon>
        <taxon>Heterobranchia</taxon>
        <taxon>Euthyneura</taxon>
        <taxon>Panpulmonata</taxon>
        <taxon>Sacoglossa</taxon>
        <taxon>Placobranchoidea</taxon>
        <taxon>Plakobranchidae</taxon>
        <taxon>Elysia</taxon>
    </lineage>
</organism>
<dbReference type="Proteomes" id="UP001283361">
    <property type="component" value="Unassembled WGS sequence"/>
</dbReference>
<comment type="caution">
    <text evidence="1">The sequence shown here is derived from an EMBL/GenBank/DDBJ whole genome shotgun (WGS) entry which is preliminary data.</text>
</comment>
<reference evidence="1" key="1">
    <citation type="journal article" date="2023" name="G3 (Bethesda)">
        <title>A reference genome for the long-term kleptoplast-retaining sea slug Elysia crispata morphotype clarki.</title>
        <authorList>
            <person name="Eastman K.E."/>
            <person name="Pendleton A.L."/>
            <person name="Shaikh M.A."/>
            <person name="Suttiyut T."/>
            <person name="Ogas R."/>
            <person name="Tomko P."/>
            <person name="Gavelis G."/>
            <person name="Widhalm J.R."/>
            <person name="Wisecaver J.H."/>
        </authorList>
    </citation>
    <scope>NUCLEOTIDE SEQUENCE</scope>
    <source>
        <strain evidence="1">ECLA1</strain>
    </source>
</reference>
<protein>
    <submittedName>
        <fullName evidence="1">Uncharacterized protein</fullName>
    </submittedName>
</protein>
<proteinExistence type="predicted"/>
<sequence length="66" mass="7336">MDTVTASADSPSMLIVVKLLCSIVQGDHCSLHHCLNVMLDVHFMHYMTSAKYFGLTNYGPPRARPL</sequence>
<evidence type="ECO:0000313" key="2">
    <source>
        <dbReference type="Proteomes" id="UP001283361"/>
    </source>
</evidence>
<evidence type="ECO:0000313" key="1">
    <source>
        <dbReference type="EMBL" id="KAK3785632.1"/>
    </source>
</evidence>
<accession>A0AAE1ADI9</accession>
<gene>
    <name evidence="1" type="ORF">RRG08_063707</name>
</gene>
<dbReference type="EMBL" id="JAWDGP010002097">
    <property type="protein sequence ID" value="KAK3785632.1"/>
    <property type="molecule type" value="Genomic_DNA"/>
</dbReference>
<keyword evidence="2" id="KW-1185">Reference proteome</keyword>